<reference evidence="2 3" key="1">
    <citation type="journal article" date="2018" name="Front. Plant Sci.">
        <title>Red Clover (Trifolium pratense) and Zigzag Clover (T. medium) - A Picture of Genomic Similarities and Differences.</title>
        <authorList>
            <person name="Dluhosova J."/>
            <person name="Istvanek J."/>
            <person name="Nedelnik J."/>
            <person name="Repkova J."/>
        </authorList>
    </citation>
    <scope>NUCLEOTIDE SEQUENCE [LARGE SCALE GENOMIC DNA]</scope>
    <source>
        <strain evidence="3">cv. 10/8</strain>
        <tissue evidence="2">Leaf</tissue>
    </source>
</reference>
<dbReference type="InterPro" id="IPR043502">
    <property type="entry name" value="DNA/RNA_pol_sf"/>
</dbReference>
<feature type="non-terminal residue" evidence="2">
    <location>
        <position position="51"/>
    </location>
</feature>
<dbReference type="EMBL" id="LXQA011227854">
    <property type="protein sequence ID" value="MCI89788.1"/>
    <property type="molecule type" value="Genomic_DNA"/>
</dbReference>
<comment type="caution">
    <text evidence="2">The sequence shown here is derived from an EMBL/GenBank/DDBJ whole genome shotgun (WGS) entry which is preliminary data.</text>
</comment>
<feature type="domain" description="Reverse transcriptase" evidence="1">
    <location>
        <begin position="1"/>
        <end position="51"/>
    </location>
</feature>
<dbReference type="PANTHER" id="PTHR24559">
    <property type="entry name" value="TRANSPOSON TY3-I GAG-POL POLYPROTEIN"/>
    <property type="match status" value="1"/>
</dbReference>
<sequence length="51" mass="5839">MDAYSGYNQIPMARADRGKTGFMTPSGNYYYNVMPFGLKNADATYQRMMNK</sequence>
<dbReference type="InterPro" id="IPR053134">
    <property type="entry name" value="RNA-dir_DNA_polymerase"/>
</dbReference>
<dbReference type="PANTHER" id="PTHR24559:SF444">
    <property type="entry name" value="REVERSE TRANSCRIPTASE DOMAIN-CONTAINING PROTEIN"/>
    <property type="match status" value="1"/>
</dbReference>
<accession>A0A392VN11</accession>
<keyword evidence="3" id="KW-1185">Reference proteome</keyword>
<dbReference type="Pfam" id="PF00078">
    <property type="entry name" value="RVT_1"/>
    <property type="match status" value="1"/>
</dbReference>
<protein>
    <submittedName>
        <fullName evidence="2">Retrotransposon unclassified-like protein</fullName>
    </submittedName>
</protein>
<dbReference type="AlphaFoldDB" id="A0A392VN11"/>
<evidence type="ECO:0000259" key="1">
    <source>
        <dbReference type="Pfam" id="PF00078"/>
    </source>
</evidence>
<proteinExistence type="predicted"/>
<dbReference type="Proteomes" id="UP000265520">
    <property type="component" value="Unassembled WGS sequence"/>
</dbReference>
<organism evidence="2 3">
    <name type="scientific">Trifolium medium</name>
    <dbReference type="NCBI Taxonomy" id="97028"/>
    <lineage>
        <taxon>Eukaryota</taxon>
        <taxon>Viridiplantae</taxon>
        <taxon>Streptophyta</taxon>
        <taxon>Embryophyta</taxon>
        <taxon>Tracheophyta</taxon>
        <taxon>Spermatophyta</taxon>
        <taxon>Magnoliopsida</taxon>
        <taxon>eudicotyledons</taxon>
        <taxon>Gunneridae</taxon>
        <taxon>Pentapetalae</taxon>
        <taxon>rosids</taxon>
        <taxon>fabids</taxon>
        <taxon>Fabales</taxon>
        <taxon>Fabaceae</taxon>
        <taxon>Papilionoideae</taxon>
        <taxon>50 kb inversion clade</taxon>
        <taxon>NPAAA clade</taxon>
        <taxon>Hologalegina</taxon>
        <taxon>IRL clade</taxon>
        <taxon>Trifolieae</taxon>
        <taxon>Trifolium</taxon>
    </lineage>
</organism>
<dbReference type="InterPro" id="IPR000477">
    <property type="entry name" value="RT_dom"/>
</dbReference>
<dbReference type="SUPFAM" id="SSF56672">
    <property type="entry name" value="DNA/RNA polymerases"/>
    <property type="match status" value="1"/>
</dbReference>
<dbReference type="Gene3D" id="3.10.10.10">
    <property type="entry name" value="HIV Type 1 Reverse Transcriptase, subunit A, domain 1"/>
    <property type="match status" value="1"/>
</dbReference>
<evidence type="ECO:0000313" key="3">
    <source>
        <dbReference type="Proteomes" id="UP000265520"/>
    </source>
</evidence>
<evidence type="ECO:0000313" key="2">
    <source>
        <dbReference type="EMBL" id="MCI89788.1"/>
    </source>
</evidence>
<name>A0A392VN11_9FABA</name>
<dbReference type="InterPro" id="IPR043128">
    <property type="entry name" value="Rev_trsase/Diguanyl_cyclase"/>
</dbReference>
<dbReference type="Gene3D" id="3.30.70.270">
    <property type="match status" value="1"/>
</dbReference>